<feature type="domain" description="G-protein coupled receptors family 1 profile" evidence="6">
    <location>
        <begin position="54"/>
        <end position="355"/>
    </location>
</feature>
<dbReference type="PANTHER" id="PTHR46273:SF4">
    <property type="entry name" value="AT19640P"/>
    <property type="match status" value="1"/>
</dbReference>
<keyword evidence="2 5" id="KW-0812">Transmembrane</keyword>
<dbReference type="InterPro" id="IPR000276">
    <property type="entry name" value="GPCR_Rhodpsn"/>
</dbReference>
<evidence type="ECO:0000256" key="4">
    <source>
        <dbReference type="ARBA" id="ARBA00023136"/>
    </source>
</evidence>
<evidence type="ECO:0000256" key="1">
    <source>
        <dbReference type="ARBA" id="ARBA00004370"/>
    </source>
</evidence>
<dbReference type="EMBL" id="UYRS01018292">
    <property type="protein sequence ID" value="VDK31499.1"/>
    <property type="molecule type" value="Genomic_DNA"/>
</dbReference>
<feature type="transmembrane region" description="Helical" evidence="5">
    <location>
        <begin position="158"/>
        <end position="178"/>
    </location>
</feature>
<dbReference type="STRING" id="60517.A0A0R3W0P8"/>
<dbReference type="PANTHER" id="PTHR46273">
    <property type="entry name" value="MYOSUPPRESSIN RECEPTOR 1, ISOFORM B-RELATED"/>
    <property type="match status" value="1"/>
</dbReference>
<evidence type="ECO:0000256" key="3">
    <source>
        <dbReference type="ARBA" id="ARBA00022989"/>
    </source>
</evidence>
<comment type="subcellular location">
    <subcellularLocation>
        <location evidence="1">Membrane</location>
    </subcellularLocation>
</comment>
<feature type="transmembrane region" description="Helical" evidence="5">
    <location>
        <begin position="73"/>
        <end position="92"/>
    </location>
</feature>
<protein>
    <submittedName>
        <fullName evidence="9">G_PROTEIN_RECEP_F1_2 domain-containing protein</fullName>
    </submittedName>
</protein>
<dbReference type="InterPro" id="IPR019427">
    <property type="entry name" value="7TM_GPCR_serpentine_rcpt_Srw"/>
</dbReference>
<name>A0A0R3W0P8_TAEAS</name>
<dbReference type="PRINTS" id="PR00237">
    <property type="entry name" value="GPCRRHODOPSN"/>
</dbReference>
<dbReference type="Proteomes" id="UP000282613">
    <property type="component" value="Unassembled WGS sequence"/>
</dbReference>
<dbReference type="WBParaSite" id="TASK_0000324901-mRNA-1">
    <property type="protein sequence ID" value="TASK_0000324901-mRNA-1"/>
    <property type="gene ID" value="TASK_0000324901"/>
</dbReference>
<keyword evidence="3 5" id="KW-1133">Transmembrane helix</keyword>
<keyword evidence="4 5" id="KW-0472">Membrane</keyword>
<evidence type="ECO:0000313" key="8">
    <source>
        <dbReference type="Proteomes" id="UP000282613"/>
    </source>
</evidence>
<dbReference type="PROSITE" id="PS50262">
    <property type="entry name" value="G_PROTEIN_RECEP_F1_2"/>
    <property type="match status" value="1"/>
</dbReference>
<dbReference type="Gene3D" id="1.20.1070.10">
    <property type="entry name" value="Rhodopsin 7-helix transmembrane proteins"/>
    <property type="match status" value="1"/>
</dbReference>
<accession>A0A0R3W0P8</accession>
<feature type="transmembrane region" description="Helical" evidence="5">
    <location>
        <begin position="209"/>
        <end position="234"/>
    </location>
</feature>
<evidence type="ECO:0000313" key="9">
    <source>
        <dbReference type="WBParaSite" id="TASK_0000324901-mRNA-1"/>
    </source>
</evidence>
<dbReference type="InterPro" id="IPR017452">
    <property type="entry name" value="GPCR_Rhodpsn_7TM"/>
</dbReference>
<dbReference type="SUPFAM" id="SSF81321">
    <property type="entry name" value="Family A G protein-coupled receptor-like"/>
    <property type="match status" value="1"/>
</dbReference>
<evidence type="ECO:0000259" key="6">
    <source>
        <dbReference type="PROSITE" id="PS50262"/>
    </source>
</evidence>
<dbReference type="Pfam" id="PF10324">
    <property type="entry name" value="7TM_GPCR_Srw"/>
    <property type="match status" value="2"/>
</dbReference>
<evidence type="ECO:0000256" key="2">
    <source>
        <dbReference type="ARBA" id="ARBA00022692"/>
    </source>
</evidence>
<dbReference type="OrthoDB" id="5864054at2759"/>
<reference evidence="7 8" key="2">
    <citation type="submission" date="2018-11" db="EMBL/GenBank/DDBJ databases">
        <authorList>
            <consortium name="Pathogen Informatics"/>
        </authorList>
    </citation>
    <scope>NUCLEOTIDE SEQUENCE [LARGE SCALE GENOMIC DNA]</scope>
</reference>
<keyword evidence="8" id="KW-1185">Reference proteome</keyword>
<dbReference type="GO" id="GO:0005886">
    <property type="term" value="C:plasma membrane"/>
    <property type="evidence" value="ECO:0007669"/>
    <property type="project" value="TreeGrafter"/>
</dbReference>
<dbReference type="CDD" id="cd14978">
    <property type="entry name" value="7tmA_FMRFamide_R-like"/>
    <property type="match status" value="1"/>
</dbReference>
<evidence type="ECO:0000256" key="5">
    <source>
        <dbReference type="SAM" id="Phobius"/>
    </source>
</evidence>
<dbReference type="AlphaFoldDB" id="A0A0R3W0P8"/>
<gene>
    <name evidence="7" type="ORF">TASK_LOCUS3250</name>
</gene>
<organism evidence="9">
    <name type="scientific">Taenia asiatica</name>
    <name type="common">Asian tapeworm</name>
    <dbReference type="NCBI Taxonomy" id="60517"/>
    <lineage>
        <taxon>Eukaryota</taxon>
        <taxon>Metazoa</taxon>
        <taxon>Spiralia</taxon>
        <taxon>Lophotrochozoa</taxon>
        <taxon>Platyhelminthes</taxon>
        <taxon>Cestoda</taxon>
        <taxon>Eucestoda</taxon>
        <taxon>Cyclophyllidea</taxon>
        <taxon>Taeniidae</taxon>
        <taxon>Taenia</taxon>
    </lineage>
</organism>
<feature type="transmembrane region" description="Helical" evidence="5">
    <location>
        <begin position="299"/>
        <end position="320"/>
    </location>
</feature>
<reference evidence="9" key="1">
    <citation type="submission" date="2017-02" db="UniProtKB">
        <authorList>
            <consortium name="WormBaseParasite"/>
        </authorList>
    </citation>
    <scope>IDENTIFICATION</scope>
</reference>
<evidence type="ECO:0000313" key="7">
    <source>
        <dbReference type="EMBL" id="VDK31499.1"/>
    </source>
</evidence>
<sequence>MQDDYLSTAQSPTNLSTYEACSDDLYPTLAAFSSTYHRIHVFLSLILCIFGICLNALNVVVLCQKRMRNSNNLLLSSLAISDGMVMLIYIIYDLGFRLVARLENGMTKEYAHLLLVCIVGQNLFHTFSTWIIVVLAAYRLLYIHAGPQARVVCAPLRVWLAIAMVALVSMVLTIPLAFAHEVTQYRKPNCDGLKLYEVDYVDNTVLQTILFYNSALLVKAIPILLMWILSIILIKKIRETQMIRRRLLPLETMRSSTTLSSPSTGCSVEEHRIQKLRWFFFKSCGGFDNCRQSAQPTKMLLAVALMYILTYLPQSVMLILNRYMGRCFQVQVYERLGDMMDLMTLSNNGITFIIYCAMSAQFRDTFMALLTSGRRKLSHL</sequence>
<dbReference type="GO" id="GO:0008528">
    <property type="term" value="F:G protein-coupled peptide receptor activity"/>
    <property type="evidence" value="ECO:0007669"/>
    <property type="project" value="InterPro"/>
</dbReference>
<dbReference type="InterPro" id="IPR053219">
    <property type="entry name" value="GPCR_Dmsr-1"/>
</dbReference>
<proteinExistence type="predicted"/>
<feature type="transmembrane region" description="Helical" evidence="5">
    <location>
        <begin position="39"/>
        <end position="61"/>
    </location>
</feature>
<feature type="transmembrane region" description="Helical" evidence="5">
    <location>
        <begin position="112"/>
        <end position="138"/>
    </location>
</feature>